<dbReference type="InterPro" id="IPR036296">
    <property type="entry name" value="SKP1-like_dim_sf"/>
</dbReference>
<dbReference type="PIRSF" id="PIRSF028729">
    <property type="entry name" value="E3_ubiquit_lig_SCF_Skp"/>
    <property type="match status" value="1"/>
</dbReference>
<feature type="domain" description="SKP1 component POZ" evidence="6">
    <location>
        <begin position="8"/>
        <end position="66"/>
    </location>
</feature>
<dbReference type="EMBL" id="HBFS01016370">
    <property type="protein sequence ID" value="CAD8917729.1"/>
    <property type="molecule type" value="Transcribed_RNA"/>
</dbReference>
<dbReference type="InterPro" id="IPR016072">
    <property type="entry name" value="Skp1_comp_dimer"/>
</dbReference>
<evidence type="ECO:0000313" key="7">
    <source>
        <dbReference type="EMBL" id="CAD8917729.1"/>
    </source>
</evidence>
<dbReference type="Gene3D" id="3.30.710.10">
    <property type="entry name" value="Potassium Channel Kv1.1, Chain A"/>
    <property type="match status" value="1"/>
</dbReference>
<evidence type="ECO:0000256" key="1">
    <source>
        <dbReference type="ARBA" id="ARBA00009993"/>
    </source>
</evidence>
<dbReference type="UniPathway" id="UPA00143"/>
<evidence type="ECO:0000256" key="2">
    <source>
        <dbReference type="ARBA" id="ARBA00022786"/>
    </source>
</evidence>
<dbReference type="InterPro" id="IPR011333">
    <property type="entry name" value="SKP1/BTB/POZ_sf"/>
</dbReference>
<dbReference type="SUPFAM" id="SSF81382">
    <property type="entry name" value="Skp1 dimerisation domain-like"/>
    <property type="match status" value="1"/>
</dbReference>
<organism evidence="7">
    <name type="scientific">Bicosoecida sp. CB-2014</name>
    <dbReference type="NCBI Taxonomy" id="1486930"/>
    <lineage>
        <taxon>Eukaryota</taxon>
        <taxon>Sar</taxon>
        <taxon>Stramenopiles</taxon>
        <taxon>Bigyra</taxon>
        <taxon>Opalozoa</taxon>
        <taxon>Bicosoecida</taxon>
    </lineage>
</organism>
<dbReference type="PANTHER" id="PTHR11165">
    <property type="entry name" value="SKP1"/>
    <property type="match status" value="1"/>
</dbReference>
<reference evidence="7" key="1">
    <citation type="submission" date="2021-01" db="EMBL/GenBank/DDBJ databases">
        <authorList>
            <person name="Corre E."/>
            <person name="Pelletier E."/>
            <person name="Niang G."/>
            <person name="Scheremetjew M."/>
            <person name="Finn R."/>
            <person name="Kale V."/>
            <person name="Holt S."/>
            <person name="Cochrane G."/>
            <person name="Meng A."/>
            <person name="Brown T."/>
            <person name="Cohen L."/>
        </authorList>
    </citation>
    <scope>NUCLEOTIDE SEQUENCE</scope>
    <source>
        <strain evidence="7">Ms1</strain>
    </source>
</reference>
<sequence>MAEEQKWKVVSDDGQEFWISEGVIRMSEPLLTQWEAVADDDEPEPLRVSAKGETLAKVFEWAKKHVAEGGKDVAKLGLQHPLKEGSYTENGITEADAAWVEELRLEDTFLDVVNLANTLAMQELLSLLCMRVAFWFKGKTPREIQEYFGIEDPNVLSPEEITAQCDAHKWAEKLAVGGTDGEGDGDMEGGASGGAGGESKA</sequence>
<protein>
    <recommendedName>
        <fullName evidence="8">SKP1-like protein</fullName>
    </recommendedName>
</protein>
<evidence type="ECO:0000256" key="3">
    <source>
        <dbReference type="PIRNR" id="PIRNR028729"/>
    </source>
</evidence>
<dbReference type="AlphaFoldDB" id="A0A7S1CGS7"/>
<feature type="domain" description="SKP1 component dimerisation" evidence="5">
    <location>
        <begin position="122"/>
        <end position="170"/>
    </location>
</feature>
<evidence type="ECO:0008006" key="8">
    <source>
        <dbReference type="Google" id="ProtNLM"/>
    </source>
</evidence>
<comment type="similarity">
    <text evidence="1 3">Belongs to the SKP1 family.</text>
</comment>
<dbReference type="InterPro" id="IPR016897">
    <property type="entry name" value="SKP1"/>
</dbReference>
<proteinExistence type="inferred from homology"/>
<evidence type="ECO:0000256" key="4">
    <source>
        <dbReference type="SAM" id="MobiDB-lite"/>
    </source>
</evidence>
<accession>A0A7S1CGS7</accession>
<dbReference type="GO" id="GO:0016567">
    <property type="term" value="P:protein ubiquitination"/>
    <property type="evidence" value="ECO:0007669"/>
    <property type="project" value="UniProtKB-UniPathway"/>
</dbReference>
<dbReference type="SUPFAM" id="SSF54695">
    <property type="entry name" value="POZ domain"/>
    <property type="match status" value="1"/>
</dbReference>
<feature type="region of interest" description="Disordered" evidence="4">
    <location>
        <begin position="176"/>
        <end position="201"/>
    </location>
</feature>
<dbReference type="Pfam" id="PF03931">
    <property type="entry name" value="Skp1_POZ"/>
    <property type="match status" value="1"/>
</dbReference>
<feature type="compositionally biased region" description="Gly residues" evidence="4">
    <location>
        <begin position="188"/>
        <end position="201"/>
    </location>
</feature>
<evidence type="ECO:0000259" key="6">
    <source>
        <dbReference type="Pfam" id="PF03931"/>
    </source>
</evidence>
<dbReference type="InterPro" id="IPR001232">
    <property type="entry name" value="SKP1-like"/>
</dbReference>
<gene>
    <name evidence="7" type="ORF">BSP0115_LOCUS10990</name>
</gene>
<dbReference type="InterPro" id="IPR016073">
    <property type="entry name" value="Skp1_comp_POZ"/>
</dbReference>
<comment type="pathway">
    <text evidence="3">Protein modification; protein ubiquitination.</text>
</comment>
<dbReference type="GO" id="GO:0006511">
    <property type="term" value="P:ubiquitin-dependent protein catabolic process"/>
    <property type="evidence" value="ECO:0007669"/>
    <property type="project" value="InterPro"/>
</dbReference>
<dbReference type="Pfam" id="PF01466">
    <property type="entry name" value="Skp1"/>
    <property type="match status" value="1"/>
</dbReference>
<dbReference type="SMART" id="SM00512">
    <property type="entry name" value="Skp1"/>
    <property type="match status" value="1"/>
</dbReference>
<name>A0A7S1CGS7_9STRA</name>
<evidence type="ECO:0000259" key="5">
    <source>
        <dbReference type="Pfam" id="PF01466"/>
    </source>
</evidence>
<keyword evidence="2 3" id="KW-0833">Ubl conjugation pathway</keyword>